<gene>
    <name evidence="5" type="ORF">J2Z35_002840</name>
</gene>
<evidence type="ECO:0000313" key="5">
    <source>
        <dbReference type="EMBL" id="MBP2029002.1"/>
    </source>
</evidence>
<evidence type="ECO:0000256" key="3">
    <source>
        <dbReference type="ARBA" id="ARBA00022898"/>
    </source>
</evidence>
<sequence>MEKVIDLRSDTVTQPTKEMREAMYNAEVGDDIMGEDPTVKKLEKMSAEILGTEDALFLTSGSLANQVAIMAFTNRGEEVIVGDTSHIYNLEVAAMAAISQVQPRTTKLVNGLYNIEELEGLIQEEGIQKAKTSLICIENTNNLNAGIVVPIENINEVCALGKKHNIPVYMDGARIFNAATALDVDVRDIVENVDAVMFALSKGLSAPFGAILAGSKPFIEKSRWIKQRLGGGFRQAGFMAAPGIIALNSMRSRLHIDHANAQILGKGLNEISGIDINLNNVQTNIVLGSIKDLNFTIDEFLERLLAYNIKAKRISSHEFRMVTHYGIEEDDIKYVIDCIGNIVKN</sequence>
<dbReference type="SUPFAM" id="SSF53383">
    <property type="entry name" value="PLP-dependent transferases"/>
    <property type="match status" value="1"/>
</dbReference>
<dbReference type="Gene3D" id="3.40.640.10">
    <property type="entry name" value="Type I PLP-dependent aspartate aminotransferase-like (Major domain)"/>
    <property type="match status" value="1"/>
</dbReference>
<comment type="similarity">
    <text evidence="2">Belongs to the threonine aldolase family.</text>
</comment>
<name>A0ABS4KMJ3_9FIRM</name>
<dbReference type="InterPro" id="IPR001597">
    <property type="entry name" value="ArAA_b-elim_lyase/Thr_aldolase"/>
</dbReference>
<dbReference type="Pfam" id="PF01212">
    <property type="entry name" value="Beta_elim_lyase"/>
    <property type="match status" value="1"/>
</dbReference>
<dbReference type="Proteomes" id="UP001314903">
    <property type="component" value="Unassembled WGS sequence"/>
</dbReference>
<dbReference type="NCBIfam" id="NF041359">
    <property type="entry name" value="GntG_guanitoxin"/>
    <property type="match status" value="1"/>
</dbReference>
<accession>A0ABS4KMJ3</accession>
<comment type="cofactor">
    <cofactor evidence="1">
        <name>pyridoxal 5'-phosphate</name>
        <dbReference type="ChEBI" id="CHEBI:597326"/>
    </cofactor>
</comment>
<dbReference type="EC" id="4.1.2.5" evidence="5"/>
<dbReference type="InterPro" id="IPR015422">
    <property type="entry name" value="PyrdxlP-dep_Trfase_small"/>
</dbReference>
<evidence type="ECO:0000256" key="2">
    <source>
        <dbReference type="ARBA" id="ARBA00006966"/>
    </source>
</evidence>
<dbReference type="PANTHER" id="PTHR48097">
    <property type="entry name" value="L-THREONINE ALDOLASE-RELATED"/>
    <property type="match status" value="1"/>
</dbReference>
<proteinExistence type="inferred from homology"/>
<evidence type="ECO:0000256" key="1">
    <source>
        <dbReference type="ARBA" id="ARBA00001933"/>
    </source>
</evidence>
<dbReference type="PANTHER" id="PTHR48097:SF9">
    <property type="entry name" value="L-THREONINE ALDOLASE"/>
    <property type="match status" value="1"/>
</dbReference>
<keyword evidence="3" id="KW-0663">Pyridoxal phosphate</keyword>
<dbReference type="InterPro" id="IPR015421">
    <property type="entry name" value="PyrdxlP-dep_Trfase_major"/>
</dbReference>
<protein>
    <submittedName>
        <fullName evidence="5">Threonine aldolase</fullName>
        <ecNumber evidence="5">4.1.2.5</ecNumber>
    </submittedName>
</protein>
<comment type="caution">
    <text evidence="5">The sequence shown here is derived from an EMBL/GenBank/DDBJ whole genome shotgun (WGS) entry which is preliminary data.</text>
</comment>
<dbReference type="PIRSF" id="PIRSF017617">
    <property type="entry name" value="Thr_aldolase"/>
    <property type="match status" value="1"/>
</dbReference>
<dbReference type="GO" id="GO:0004793">
    <property type="term" value="F:threonine aldolase activity"/>
    <property type="evidence" value="ECO:0007669"/>
    <property type="project" value="UniProtKB-EC"/>
</dbReference>
<keyword evidence="6" id="KW-1185">Reference proteome</keyword>
<evidence type="ECO:0000259" key="4">
    <source>
        <dbReference type="Pfam" id="PF01212"/>
    </source>
</evidence>
<dbReference type="EMBL" id="JAGGLI010000055">
    <property type="protein sequence ID" value="MBP2029002.1"/>
    <property type="molecule type" value="Genomic_DNA"/>
</dbReference>
<dbReference type="RefSeq" id="WP_209662057.1">
    <property type="nucleotide sequence ID" value="NZ_JAGGLI010000055.1"/>
</dbReference>
<feature type="domain" description="Aromatic amino acid beta-eliminating lyase/threonine aldolase" evidence="4">
    <location>
        <begin position="6"/>
        <end position="286"/>
    </location>
</feature>
<organism evidence="5 6">
    <name type="scientific">Acetoanaerobium pronyense</name>
    <dbReference type="NCBI Taxonomy" id="1482736"/>
    <lineage>
        <taxon>Bacteria</taxon>
        <taxon>Bacillati</taxon>
        <taxon>Bacillota</taxon>
        <taxon>Clostridia</taxon>
        <taxon>Peptostreptococcales</taxon>
        <taxon>Filifactoraceae</taxon>
        <taxon>Acetoanaerobium</taxon>
    </lineage>
</organism>
<evidence type="ECO:0000313" key="6">
    <source>
        <dbReference type="Proteomes" id="UP001314903"/>
    </source>
</evidence>
<dbReference type="InterPro" id="IPR023603">
    <property type="entry name" value="Low_specificity_L-TA-like"/>
</dbReference>
<keyword evidence="5" id="KW-0456">Lyase</keyword>
<reference evidence="5 6" key="1">
    <citation type="submission" date="2021-03" db="EMBL/GenBank/DDBJ databases">
        <title>Genomic Encyclopedia of Type Strains, Phase IV (KMG-IV): sequencing the most valuable type-strain genomes for metagenomic binning, comparative biology and taxonomic classification.</title>
        <authorList>
            <person name="Goeker M."/>
        </authorList>
    </citation>
    <scope>NUCLEOTIDE SEQUENCE [LARGE SCALE GENOMIC DNA]</scope>
    <source>
        <strain evidence="5 6">DSM 27512</strain>
    </source>
</reference>
<dbReference type="Gene3D" id="3.90.1150.10">
    <property type="entry name" value="Aspartate Aminotransferase, domain 1"/>
    <property type="match status" value="1"/>
</dbReference>
<dbReference type="InterPro" id="IPR015424">
    <property type="entry name" value="PyrdxlP-dep_Trfase"/>
</dbReference>